<evidence type="ECO:0000313" key="5">
    <source>
        <dbReference type="Proteomes" id="UP000000600"/>
    </source>
</evidence>
<feature type="domain" description="C2H2-type" evidence="3">
    <location>
        <begin position="103"/>
        <end position="131"/>
    </location>
</feature>
<dbReference type="GO" id="GO:0008270">
    <property type="term" value="F:zinc ion binding"/>
    <property type="evidence" value="ECO:0007669"/>
    <property type="project" value="UniProtKB-KW"/>
</dbReference>
<feature type="compositionally biased region" description="Polar residues" evidence="2">
    <location>
        <begin position="44"/>
        <end position="55"/>
    </location>
</feature>
<organism evidence="4 5">
    <name type="scientific">Paramecium tetraurelia</name>
    <dbReference type="NCBI Taxonomy" id="5888"/>
    <lineage>
        <taxon>Eukaryota</taxon>
        <taxon>Sar</taxon>
        <taxon>Alveolata</taxon>
        <taxon>Ciliophora</taxon>
        <taxon>Intramacronucleata</taxon>
        <taxon>Oligohymenophorea</taxon>
        <taxon>Peniculida</taxon>
        <taxon>Parameciidae</taxon>
        <taxon>Paramecium</taxon>
    </lineage>
</organism>
<evidence type="ECO:0000256" key="2">
    <source>
        <dbReference type="SAM" id="MobiDB-lite"/>
    </source>
</evidence>
<sequence>MNFSDKLKQPDPQTWELLQLYYKLFNYLEQCPDSPKRNQERTNQENQSNLQNTPSMLFLSPSEDQLSNPTQKQKHQWSKKVEGKGTKKGNVIIEDSNQGTRVYVCGMCGEEFEKSQQLGKHYQDMNKLLKIKDQNISNIHKIKHDKMCLTEEFDIQNSCYSQDEGTIQRDIQNFCNSQDEGIYQREDQSMFLNLQDQ</sequence>
<dbReference type="EMBL" id="CT868096">
    <property type="protein sequence ID" value="CAK70909.1"/>
    <property type="molecule type" value="Genomic_DNA"/>
</dbReference>
<feature type="compositionally biased region" description="Basic and acidic residues" evidence="2">
    <location>
        <begin position="34"/>
        <end position="43"/>
    </location>
</feature>
<protein>
    <recommendedName>
        <fullName evidence="3">C2H2-type domain-containing protein</fullName>
    </recommendedName>
</protein>
<dbReference type="OMA" id="NESDQCH"/>
<gene>
    <name evidence="4" type="ORF">GSPATT00000620001</name>
</gene>
<feature type="region of interest" description="Disordered" evidence="2">
    <location>
        <begin position="33"/>
        <end position="81"/>
    </location>
</feature>
<dbReference type="Proteomes" id="UP000000600">
    <property type="component" value="Unassembled WGS sequence"/>
</dbReference>
<dbReference type="GeneID" id="5024091"/>
<dbReference type="InterPro" id="IPR013087">
    <property type="entry name" value="Znf_C2H2_type"/>
</dbReference>
<evidence type="ECO:0000256" key="1">
    <source>
        <dbReference type="PROSITE-ProRule" id="PRU00042"/>
    </source>
</evidence>
<dbReference type="HOGENOM" id="CLU_1386546_0_0_1"/>
<accession>A0CJE2</accession>
<dbReference type="KEGG" id="ptm:GSPATT00000620001"/>
<keyword evidence="5" id="KW-1185">Reference proteome</keyword>
<reference evidence="4 5" key="1">
    <citation type="journal article" date="2006" name="Nature">
        <title>Global trends of whole-genome duplications revealed by the ciliate Paramecium tetraurelia.</title>
        <authorList>
            <consortium name="Genoscope"/>
            <person name="Aury J.-M."/>
            <person name="Jaillon O."/>
            <person name="Duret L."/>
            <person name="Noel B."/>
            <person name="Jubin C."/>
            <person name="Porcel B.M."/>
            <person name="Segurens B."/>
            <person name="Daubin V."/>
            <person name="Anthouard V."/>
            <person name="Aiach N."/>
            <person name="Arnaiz O."/>
            <person name="Billaut A."/>
            <person name="Beisson J."/>
            <person name="Blanc I."/>
            <person name="Bouhouche K."/>
            <person name="Camara F."/>
            <person name="Duharcourt S."/>
            <person name="Guigo R."/>
            <person name="Gogendeau D."/>
            <person name="Katinka M."/>
            <person name="Keller A.-M."/>
            <person name="Kissmehl R."/>
            <person name="Klotz C."/>
            <person name="Koll F."/>
            <person name="Le Moue A."/>
            <person name="Lepere C."/>
            <person name="Malinsky S."/>
            <person name="Nowacki M."/>
            <person name="Nowak J.K."/>
            <person name="Plattner H."/>
            <person name="Poulain J."/>
            <person name="Ruiz F."/>
            <person name="Serrano V."/>
            <person name="Zagulski M."/>
            <person name="Dessen P."/>
            <person name="Betermier M."/>
            <person name="Weissenbach J."/>
            <person name="Scarpelli C."/>
            <person name="Schachter V."/>
            <person name="Sperling L."/>
            <person name="Meyer E."/>
            <person name="Cohen J."/>
            <person name="Wincker P."/>
        </authorList>
    </citation>
    <scope>NUCLEOTIDE SEQUENCE [LARGE SCALE GENOMIC DNA]</scope>
    <source>
        <strain evidence="4 5">Stock d4-2</strain>
    </source>
</reference>
<feature type="compositionally biased region" description="Polar residues" evidence="2">
    <location>
        <begin position="62"/>
        <end position="71"/>
    </location>
</feature>
<proteinExistence type="predicted"/>
<name>A0CJE2_PARTE</name>
<keyword evidence="1" id="KW-0863">Zinc-finger</keyword>
<dbReference type="InParanoid" id="A0CJE2"/>
<keyword evidence="1" id="KW-0479">Metal-binding</keyword>
<dbReference type="AlphaFoldDB" id="A0CJE2"/>
<keyword evidence="1" id="KW-0862">Zinc</keyword>
<dbReference type="PROSITE" id="PS50157">
    <property type="entry name" value="ZINC_FINGER_C2H2_2"/>
    <property type="match status" value="1"/>
</dbReference>
<dbReference type="RefSeq" id="XP_001438306.1">
    <property type="nucleotide sequence ID" value="XM_001438269.1"/>
</dbReference>
<evidence type="ECO:0000259" key="3">
    <source>
        <dbReference type="PROSITE" id="PS50157"/>
    </source>
</evidence>
<evidence type="ECO:0000313" key="4">
    <source>
        <dbReference type="EMBL" id="CAK70909.1"/>
    </source>
</evidence>